<dbReference type="RefSeq" id="WP_150516852.1">
    <property type="nucleotide sequence ID" value="NZ_BMVX01000007.1"/>
</dbReference>
<evidence type="ECO:0000313" key="3">
    <source>
        <dbReference type="Proteomes" id="UP000326831"/>
    </source>
</evidence>
<dbReference type="InterPro" id="IPR006439">
    <property type="entry name" value="HAD-SF_hydro_IA"/>
</dbReference>
<keyword evidence="3" id="KW-1185">Reference proteome</keyword>
<reference evidence="1" key="1">
    <citation type="journal article" date="2014" name="Int. J. Syst. Evol. Microbiol.">
        <title>Complete genome sequence of Corynebacterium casei LMG S-19264T (=DSM 44701T), isolated from a smear-ripened cheese.</title>
        <authorList>
            <consortium name="US DOE Joint Genome Institute (JGI-PGF)"/>
            <person name="Walter F."/>
            <person name="Albersmeier A."/>
            <person name="Kalinowski J."/>
            <person name="Ruckert C."/>
        </authorList>
    </citation>
    <scope>NUCLEOTIDE SEQUENCE</scope>
    <source>
        <strain evidence="1">JCM 4834</strain>
    </source>
</reference>
<dbReference type="EMBL" id="CP023701">
    <property type="protein sequence ID" value="QEU77755.1"/>
    <property type="molecule type" value="Genomic_DNA"/>
</dbReference>
<evidence type="ECO:0000313" key="1">
    <source>
        <dbReference type="EMBL" id="GGZ61882.1"/>
    </source>
</evidence>
<dbReference type="Gene3D" id="3.40.50.1000">
    <property type="entry name" value="HAD superfamily/HAD-like"/>
    <property type="match status" value="1"/>
</dbReference>
<evidence type="ECO:0000313" key="2">
    <source>
        <dbReference type="EMBL" id="QEU77755.1"/>
    </source>
</evidence>
<sequence>MPAVVVFDCFDTLVLSRPLPGAEHFTACLADVLALDQRRAGEVVRSVFDALLTAMADPSALQPPTLDLLEAALREQGERRERADLEEALWRAFGCADPAQYTLCAPVADAMTRIAAAGHTVRLMSNCYLPGPLMRRLLDGLHVPGVYERALFTADGGPKKPDPRAFRLIAEGAFDRRVMVGDSAELDIEPARALGWETVRVNPARPDPARLLALLELR</sequence>
<dbReference type="Proteomes" id="UP000326831">
    <property type="component" value="Chromosome"/>
</dbReference>
<dbReference type="GO" id="GO:0016787">
    <property type="term" value="F:hydrolase activity"/>
    <property type="evidence" value="ECO:0007669"/>
    <property type="project" value="UniProtKB-KW"/>
</dbReference>
<accession>A0A5P2UH13</accession>
<protein>
    <submittedName>
        <fullName evidence="2">HAD family hydrolase</fullName>
    </submittedName>
</protein>
<dbReference type="OrthoDB" id="4308452at2"/>
<dbReference type="SUPFAM" id="SSF56784">
    <property type="entry name" value="HAD-like"/>
    <property type="match status" value="1"/>
</dbReference>
<organism evidence="2 3">
    <name type="scientific">Streptomyces subrutilus</name>
    <dbReference type="NCBI Taxonomy" id="36818"/>
    <lineage>
        <taxon>Bacteria</taxon>
        <taxon>Bacillati</taxon>
        <taxon>Actinomycetota</taxon>
        <taxon>Actinomycetes</taxon>
        <taxon>Kitasatosporales</taxon>
        <taxon>Streptomycetaceae</taxon>
        <taxon>Streptomyces</taxon>
    </lineage>
</organism>
<dbReference type="Pfam" id="PF00702">
    <property type="entry name" value="Hydrolase"/>
    <property type="match status" value="1"/>
</dbReference>
<dbReference type="EMBL" id="BMVX01000007">
    <property type="protein sequence ID" value="GGZ61882.1"/>
    <property type="molecule type" value="Genomic_DNA"/>
</dbReference>
<dbReference type="InterPro" id="IPR023214">
    <property type="entry name" value="HAD_sf"/>
</dbReference>
<dbReference type="Proteomes" id="UP000634660">
    <property type="component" value="Unassembled WGS sequence"/>
</dbReference>
<dbReference type="KEGG" id="ssub:CP968_05180"/>
<keyword evidence="2" id="KW-0378">Hydrolase</keyword>
<reference evidence="1" key="3">
    <citation type="submission" date="2020-09" db="EMBL/GenBank/DDBJ databases">
        <authorList>
            <person name="Sun Q."/>
            <person name="Ohkuma M."/>
        </authorList>
    </citation>
    <scope>NUCLEOTIDE SEQUENCE</scope>
    <source>
        <strain evidence="1">JCM 4834</strain>
    </source>
</reference>
<name>A0A5P2UH13_9ACTN</name>
<dbReference type="PRINTS" id="PR00413">
    <property type="entry name" value="HADHALOGNASE"/>
</dbReference>
<gene>
    <name evidence="2" type="ORF">CP968_05180</name>
    <name evidence="1" type="ORF">GCM10010371_21590</name>
</gene>
<dbReference type="InterPro" id="IPR036412">
    <property type="entry name" value="HAD-like_sf"/>
</dbReference>
<dbReference type="AlphaFoldDB" id="A0A5P2UH13"/>
<reference evidence="2 3" key="2">
    <citation type="submission" date="2017-09" db="EMBL/GenBank/DDBJ databases">
        <authorList>
            <person name="Lee N."/>
            <person name="Cho B.-K."/>
        </authorList>
    </citation>
    <scope>NUCLEOTIDE SEQUENCE [LARGE SCALE GENOMIC DNA]</scope>
    <source>
        <strain evidence="2 3">ATCC 27467</strain>
    </source>
</reference>
<proteinExistence type="predicted"/>